<dbReference type="Proteomes" id="UP000018418">
    <property type="component" value="Unassembled WGS sequence"/>
</dbReference>
<dbReference type="GO" id="GO:0016646">
    <property type="term" value="F:oxidoreductase activity, acting on the CH-NH group of donors, NAD or NADP as acceptor"/>
    <property type="evidence" value="ECO:0007669"/>
    <property type="project" value="UniProtKB-ARBA"/>
</dbReference>
<evidence type="ECO:0000256" key="3">
    <source>
        <dbReference type="ARBA" id="ARBA00038054"/>
    </source>
</evidence>
<evidence type="ECO:0000256" key="2">
    <source>
        <dbReference type="ARBA" id="ARBA00022630"/>
    </source>
</evidence>
<dbReference type="SUPFAM" id="SSF50475">
    <property type="entry name" value="FMN-binding split barrel"/>
    <property type="match status" value="1"/>
</dbReference>
<dbReference type="HOGENOM" id="CLU_059021_5_4_6"/>
<dbReference type="AlphaFoldDB" id="V2VU63"/>
<evidence type="ECO:0000259" key="4">
    <source>
        <dbReference type="SMART" id="SM00903"/>
    </source>
</evidence>
<evidence type="ECO:0000313" key="5">
    <source>
        <dbReference type="EMBL" id="ESK51264.1"/>
    </source>
</evidence>
<reference evidence="5 6" key="1">
    <citation type="submission" date="2013-10" db="EMBL/GenBank/DDBJ databases">
        <title>The Genome Sequence of Acinetobacter brisouii CIP 110357.</title>
        <authorList>
            <consortium name="The Broad Institute Genomics Platform"/>
            <consortium name="The Broad Institute Genome Sequencing Center for Infectious Disease"/>
            <person name="Cerqueira G."/>
            <person name="Feldgarden M."/>
            <person name="Courvalin P."/>
            <person name="Grillot-Courvalin C."/>
            <person name="Clermont D."/>
            <person name="Rocha E."/>
            <person name="Yoon E.-J."/>
            <person name="Nemec A."/>
            <person name="Young S.K."/>
            <person name="Zeng Q."/>
            <person name="Gargeya S."/>
            <person name="Fitzgerald M."/>
            <person name="Abouelleil A."/>
            <person name="Alvarado L."/>
            <person name="Berlin A.M."/>
            <person name="Chapman S.B."/>
            <person name="Gainer-Dewar J."/>
            <person name="Goldberg J."/>
            <person name="Gnerre S."/>
            <person name="Griggs A."/>
            <person name="Gujja S."/>
            <person name="Hansen M."/>
            <person name="Howarth C."/>
            <person name="Imamovic A."/>
            <person name="Ireland A."/>
            <person name="Larimer J."/>
            <person name="McCowan C."/>
            <person name="Murphy C."/>
            <person name="Pearson M."/>
            <person name="Poon T.W."/>
            <person name="Priest M."/>
            <person name="Roberts A."/>
            <person name="Saif S."/>
            <person name="Shea T."/>
            <person name="Sykes S."/>
            <person name="Wortman J."/>
            <person name="Nusbaum C."/>
            <person name="Birren B."/>
        </authorList>
    </citation>
    <scope>NUCLEOTIDE SEQUENCE [LARGE SCALE GENOMIC DNA]</scope>
    <source>
        <strain evidence="5 6">CIP 110357</strain>
    </source>
</reference>
<protein>
    <recommendedName>
        <fullName evidence="4">Flavin reductase like domain-containing protein</fullName>
    </recommendedName>
</protein>
<dbReference type="InterPro" id="IPR002563">
    <property type="entry name" value="Flavin_Rdtase-like_dom"/>
</dbReference>
<comment type="cofactor">
    <cofactor evidence="1">
        <name>FMN</name>
        <dbReference type="ChEBI" id="CHEBI:58210"/>
    </cofactor>
</comment>
<dbReference type="PANTHER" id="PTHR43567:SF1">
    <property type="entry name" value="FLAVOREDOXIN"/>
    <property type="match status" value="1"/>
</dbReference>
<feature type="domain" description="Flavin reductase like" evidence="4">
    <location>
        <begin position="19"/>
        <end position="170"/>
    </location>
</feature>
<gene>
    <name evidence="5" type="ORF">P255_01774</name>
</gene>
<dbReference type="SMART" id="SM00903">
    <property type="entry name" value="Flavin_Reduct"/>
    <property type="match status" value="1"/>
</dbReference>
<dbReference type="GO" id="GO:0010181">
    <property type="term" value="F:FMN binding"/>
    <property type="evidence" value="ECO:0007669"/>
    <property type="project" value="InterPro"/>
</dbReference>
<keyword evidence="6" id="KW-1185">Reference proteome</keyword>
<comment type="similarity">
    <text evidence="3">Belongs to the flavoredoxin family.</text>
</comment>
<name>V2VU63_9GAMM</name>
<evidence type="ECO:0000256" key="1">
    <source>
        <dbReference type="ARBA" id="ARBA00001917"/>
    </source>
</evidence>
<dbReference type="RefSeq" id="WP_004900230.1">
    <property type="nucleotide sequence ID" value="NZ_BBTI01000002.1"/>
</dbReference>
<dbReference type="Gene3D" id="2.30.110.10">
    <property type="entry name" value="Electron Transport, Fmn-binding Protein, Chain A"/>
    <property type="match status" value="1"/>
</dbReference>
<dbReference type="EMBL" id="AYEU01000006">
    <property type="protein sequence ID" value="ESK51264.1"/>
    <property type="molecule type" value="Genomic_DNA"/>
</dbReference>
<sequence>MNDFPNSHFKNVPLEKAYRLLTHGATVLVSAQHEQQRDVMAAAWACALEFKPAKVTVVLDKSTMTRQIIEQSGYFVLQVPTYKQIDLVYQLGTTSLHDMPNKLEKSGVKLFYLEDSEQPLVAGCSAWLVCKLIPEPHNQQAHDLFIGEVISAWADDRIFRDGHWHFQDADPEWRSLHHVAGGNFYLIGEEVSVQDRLKSP</sequence>
<dbReference type="InterPro" id="IPR052174">
    <property type="entry name" value="Flavoredoxin"/>
</dbReference>
<organism evidence="5 6">
    <name type="scientific">Acinetobacter brisouii CIP 110357</name>
    <dbReference type="NCBI Taxonomy" id="1341683"/>
    <lineage>
        <taxon>Bacteria</taxon>
        <taxon>Pseudomonadati</taxon>
        <taxon>Pseudomonadota</taxon>
        <taxon>Gammaproteobacteria</taxon>
        <taxon>Moraxellales</taxon>
        <taxon>Moraxellaceae</taxon>
        <taxon>Acinetobacter</taxon>
    </lineage>
</organism>
<dbReference type="InterPro" id="IPR012349">
    <property type="entry name" value="Split_barrel_FMN-bd"/>
</dbReference>
<accession>V2VU63</accession>
<dbReference type="PATRIC" id="fig|1341683.3.peg.1761"/>
<proteinExistence type="inferred from homology"/>
<dbReference type="OrthoDB" id="9792436at2"/>
<keyword evidence="2" id="KW-0285">Flavoprotein</keyword>
<comment type="caution">
    <text evidence="5">The sequence shown here is derived from an EMBL/GenBank/DDBJ whole genome shotgun (WGS) entry which is preliminary data.</text>
</comment>
<dbReference type="PANTHER" id="PTHR43567">
    <property type="entry name" value="FLAVOREDOXIN-RELATED-RELATED"/>
    <property type="match status" value="1"/>
</dbReference>
<dbReference type="STRING" id="396323.VH98_02085"/>
<dbReference type="Pfam" id="PF01613">
    <property type="entry name" value="Flavin_Reduct"/>
    <property type="match status" value="1"/>
</dbReference>
<evidence type="ECO:0000313" key="6">
    <source>
        <dbReference type="Proteomes" id="UP000018418"/>
    </source>
</evidence>